<evidence type="ECO:0000256" key="2">
    <source>
        <dbReference type="ARBA" id="ARBA00022670"/>
    </source>
</evidence>
<dbReference type="GO" id="GO:0004252">
    <property type="term" value="F:serine-type endopeptidase activity"/>
    <property type="evidence" value="ECO:0007669"/>
    <property type="project" value="TreeGrafter"/>
</dbReference>
<gene>
    <name evidence="9" type="ORF">K470DRAFT_210739</name>
</gene>
<dbReference type="PANTHER" id="PTHR42776">
    <property type="entry name" value="SERINE PEPTIDASE S9 FAMILY MEMBER"/>
    <property type="match status" value="1"/>
</dbReference>
<feature type="signal peptide" evidence="7">
    <location>
        <begin position="1"/>
        <end position="17"/>
    </location>
</feature>
<evidence type="ECO:0000259" key="8">
    <source>
        <dbReference type="Pfam" id="PF00326"/>
    </source>
</evidence>
<dbReference type="AlphaFoldDB" id="A0A6A7C766"/>
<keyword evidence="5" id="KW-0720">Serine protease</keyword>
<dbReference type="SUPFAM" id="SSF53474">
    <property type="entry name" value="alpha/beta-Hydrolases"/>
    <property type="match status" value="1"/>
</dbReference>
<organism evidence="9 10">
    <name type="scientific">Piedraia hortae CBS 480.64</name>
    <dbReference type="NCBI Taxonomy" id="1314780"/>
    <lineage>
        <taxon>Eukaryota</taxon>
        <taxon>Fungi</taxon>
        <taxon>Dikarya</taxon>
        <taxon>Ascomycota</taxon>
        <taxon>Pezizomycotina</taxon>
        <taxon>Dothideomycetes</taxon>
        <taxon>Dothideomycetidae</taxon>
        <taxon>Capnodiales</taxon>
        <taxon>Piedraiaceae</taxon>
        <taxon>Piedraia</taxon>
    </lineage>
</organism>
<dbReference type="PANTHER" id="PTHR42776:SF13">
    <property type="entry name" value="DIPEPTIDYL-PEPTIDASE 5"/>
    <property type="match status" value="1"/>
</dbReference>
<sequence length="692" mass="76529">MKLLYGVLLAVISLAQAANKLTPEVLLSAPRRSAGVPNANGTLIAYTVSAYSFEQHAGTSQIRVLNISSNQTQLVEEQSASSPNWISDHELVYLRSEDDGSTTLRFFDVSSSASAQSVSMIDADAENLKVVSLPGHAFGVAFTAEAHPNGSIVSPNAPKPLSSGKLYKSLMVRHWDRWETEERNSIWYAKMVQNQDKWSLSPIHNVLPNTTLESPIRPFGGPDNFDIRADAIVLTSKDPSINRALYTKTNIYTLSITDWANGTTSGLKQVVVEGYEGAKTYPIFAPTGKRLAFLAMKENGYESDQNHVLCMEDIDAKPDLVPTEGWDRSPEMISFTHDGRAILAVAEDEGYTKLFLLNGRVRALTDRGSITSINPLADGRVMVTSTSLVDSSLYRLLDTSGTGLAKVKWSNSLSGNGARFGISYDQVSSILTPASNPSIRKNVQAWVIRPSNYQKSRKYPLAFLIHGGPQSSWSDSWSTRWNQMIFAEQGYIVVSANPTGSTGFGQEFTDAIKQNWGGDPYLDLVNTFDWVSKNLPDVDTNRAVALGASYGGYVINWIQGHPLGRKFKCLVCHDGPLTLSGGMLATEELWFPFHDYGLPTWAGGKENTTSWPRWNPYDFIDNWSTPQLVIHSELDYRVPITEGLAAFNVLQTRGVESEFLTFSDENHWVLKPENSLVWHKTVLGWINQHVGM</sequence>
<evidence type="ECO:0000256" key="6">
    <source>
        <dbReference type="ARBA" id="ARBA00032829"/>
    </source>
</evidence>
<feature type="domain" description="Peptidase S9 prolyl oligopeptidase catalytic" evidence="8">
    <location>
        <begin position="477"/>
        <end position="691"/>
    </location>
</feature>
<dbReference type="Pfam" id="PF00326">
    <property type="entry name" value="Peptidase_S9"/>
    <property type="match status" value="1"/>
</dbReference>
<evidence type="ECO:0000256" key="3">
    <source>
        <dbReference type="ARBA" id="ARBA00022729"/>
    </source>
</evidence>
<evidence type="ECO:0000256" key="5">
    <source>
        <dbReference type="ARBA" id="ARBA00022825"/>
    </source>
</evidence>
<dbReference type="Proteomes" id="UP000799421">
    <property type="component" value="Unassembled WGS sequence"/>
</dbReference>
<evidence type="ECO:0000256" key="1">
    <source>
        <dbReference type="ARBA" id="ARBA00010040"/>
    </source>
</evidence>
<dbReference type="EMBL" id="MU005961">
    <property type="protein sequence ID" value="KAF2863361.1"/>
    <property type="molecule type" value="Genomic_DNA"/>
</dbReference>
<name>A0A6A7C766_9PEZI</name>
<dbReference type="GO" id="GO:0006508">
    <property type="term" value="P:proteolysis"/>
    <property type="evidence" value="ECO:0007669"/>
    <property type="project" value="UniProtKB-KW"/>
</dbReference>
<dbReference type="InterPro" id="IPR029058">
    <property type="entry name" value="AB_hydrolase_fold"/>
</dbReference>
<proteinExistence type="inferred from homology"/>
<reference evidence="9" key="1">
    <citation type="journal article" date="2020" name="Stud. Mycol.">
        <title>101 Dothideomycetes genomes: a test case for predicting lifestyles and emergence of pathogens.</title>
        <authorList>
            <person name="Haridas S."/>
            <person name="Albert R."/>
            <person name="Binder M."/>
            <person name="Bloem J."/>
            <person name="Labutti K."/>
            <person name="Salamov A."/>
            <person name="Andreopoulos B."/>
            <person name="Baker S."/>
            <person name="Barry K."/>
            <person name="Bills G."/>
            <person name="Bluhm B."/>
            <person name="Cannon C."/>
            <person name="Castanera R."/>
            <person name="Culley D."/>
            <person name="Daum C."/>
            <person name="Ezra D."/>
            <person name="Gonzalez J."/>
            <person name="Henrissat B."/>
            <person name="Kuo A."/>
            <person name="Liang C."/>
            <person name="Lipzen A."/>
            <person name="Lutzoni F."/>
            <person name="Magnuson J."/>
            <person name="Mondo S."/>
            <person name="Nolan M."/>
            <person name="Ohm R."/>
            <person name="Pangilinan J."/>
            <person name="Park H.-J."/>
            <person name="Ramirez L."/>
            <person name="Alfaro M."/>
            <person name="Sun H."/>
            <person name="Tritt A."/>
            <person name="Yoshinaga Y."/>
            <person name="Zwiers L.-H."/>
            <person name="Turgeon B."/>
            <person name="Goodwin S."/>
            <person name="Spatafora J."/>
            <person name="Crous P."/>
            <person name="Grigoriev I."/>
        </authorList>
    </citation>
    <scope>NUCLEOTIDE SEQUENCE</scope>
    <source>
        <strain evidence="9">CBS 480.64</strain>
    </source>
</reference>
<keyword evidence="4 9" id="KW-0378">Hydrolase</keyword>
<evidence type="ECO:0000313" key="10">
    <source>
        <dbReference type="Proteomes" id="UP000799421"/>
    </source>
</evidence>
<evidence type="ECO:0000256" key="4">
    <source>
        <dbReference type="ARBA" id="ARBA00022801"/>
    </source>
</evidence>
<protein>
    <recommendedName>
        <fullName evidence="6">Dipeptidyl-peptidase V</fullName>
    </recommendedName>
</protein>
<keyword evidence="3 7" id="KW-0732">Signal</keyword>
<feature type="chain" id="PRO_5025640702" description="Dipeptidyl-peptidase V" evidence="7">
    <location>
        <begin position="18"/>
        <end position="692"/>
    </location>
</feature>
<accession>A0A6A7C766</accession>
<dbReference type="FunFam" id="3.40.50.1820:FF:000028">
    <property type="entry name" value="S9 family peptidase"/>
    <property type="match status" value="1"/>
</dbReference>
<comment type="similarity">
    <text evidence="1">Belongs to the peptidase S9C family.</text>
</comment>
<keyword evidence="2" id="KW-0645">Protease</keyword>
<dbReference type="SUPFAM" id="SSF82171">
    <property type="entry name" value="DPP6 N-terminal domain-like"/>
    <property type="match status" value="1"/>
</dbReference>
<dbReference type="OrthoDB" id="416344at2759"/>
<dbReference type="Gene3D" id="3.40.50.1820">
    <property type="entry name" value="alpha/beta hydrolase"/>
    <property type="match status" value="1"/>
</dbReference>
<keyword evidence="10" id="KW-1185">Reference proteome</keyword>
<evidence type="ECO:0000256" key="7">
    <source>
        <dbReference type="SAM" id="SignalP"/>
    </source>
</evidence>
<dbReference type="InterPro" id="IPR001375">
    <property type="entry name" value="Peptidase_S9_cat"/>
</dbReference>
<evidence type="ECO:0000313" key="9">
    <source>
        <dbReference type="EMBL" id="KAF2863361.1"/>
    </source>
</evidence>